<evidence type="ECO:0000313" key="12">
    <source>
        <dbReference type="Proteomes" id="UP000249218"/>
    </source>
</evidence>
<dbReference type="SMART" id="SM00156">
    <property type="entry name" value="PP2Ac"/>
    <property type="match status" value="1"/>
</dbReference>
<evidence type="ECO:0000259" key="10">
    <source>
        <dbReference type="SMART" id="SM00156"/>
    </source>
</evidence>
<dbReference type="SUPFAM" id="SSF56300">
    <property type="entry name" value="Metallo-dependent phosphatases"/>
    <property type="match status" value="1"/>
</dbReference>
<evidence type="ECO:0000256" key="1">
    <source>
        <dbReference type="ARBA" id="ARBA00001936"/>
    </source>
</evidence>
<evidence type="ECO:0000256" key="2">
    <source>
        <dbReference type="ARBA" id="ARBA00008786"/>
    </source>
</evidence>
<dbReference type="Pfam" id="PF00149">
    <property type="entry name" value="Metallophos"/>
    <property type="match status" value="1"/>
</dbReference>
<dbReference type="PRINTS" id="PR00114">
    <property type="entry name" value="STPHPHTASE"/>
</dbReference>
<evidence type="ECO:0000256" key="8">
    <source>
        <dbReference type="PIRSR" id="PIRSR033096-1"/>
    </source>
</evidence>
<keyword evidence="12" id="KW-1185">Reference proteome</keyword>
<organism evidence="11 12">
    <name type="scientific">Helicoverpa armigera</name>
    <name type="common">Cotton bollworm</name>
    <name type="synonym">Heliothis armigera</name>
    <dbReference type="NCBI Taxonomy" id="29058"/>
    <lineage>
        <taxon>Eukaryota</taxon>
        <taxon>Metazoa</taxon>
        <taxon>Ecdysozoa</taxon>
        <taxon>Arthropoda</taxon>
        <taxon>Hexapoda</taxon>
        <taxon>Insecta</taxon>
        <taxon>Pterygota</taxon>
        <taxon>Neoptera</taxon>
        <taxon>Endopterygota</taxon>
        <taxon>Lepidoptera</taxon>
        <taxon>Glossata</taxon>
        <taxon>Ditrysia</taxon>
        <taxon>Noctuoidea</taxon>
        <taxon>Noctuidae</taxon>
        <taxon>Heliothinae</taxon>
        <taxon>Helicoverpa</taxon>
    </lineage>
</organism>
<feature type="repeat" description="TPR" evidence="9">
    <location>
        <begin position="87"/>
        <end position="120"/>
    </location>
</feature>
<gene>
    <name evidence="11" type="primary">HaOG202925</name>
    <name evidence="11" type="ORF">B5X24_HaOG202925</name>
</gene>
<comment type="similarity">
    <text evidence="2">Belongs to the PPP phosphatase family. PP-5 (PP-T) subfamily.</text>
</comment>
<dbReference type="Pfam" id="PF00515">
    <property type="entry name" value="TPR_1"/>
    <property type="match status" value="1"/>
</dbReference>
<comment type="cofactor">
    <cofactor evidence="1">
        <name>Mn(2+)</name>
        <dbReference type="ChEBI" id="CHEBI:29035"/>
    </cofactor>
</comment>
<dbReference type="PROSITE" id="PS50005">
    <property type="entry name" value="TPR"/>
    <property type="match status" value="2"/>
</dbReference>
<dbReference type="EMBL" id="KZ149918">
    <property type="protein sequence ID" value="PZC77814.1"/>
    <property type="molecule type" value="Genomic_DNA"/>
</dbReference>
<dbReference type="Gene3D" id="1.25.40.10">
    <property type="entry name" value="Tetratricopeptide repeat domain"/>
    <property type="match status" value="1"/>
</dbReference>
<feature type="domain" description="Serine/threonine specific protein phosphatases" evidence="10">
    <location>
        <begin position="195"/>
        <end position="390"/>
    </location>
</feature>
<keyword evidence="4" id="KW-0479">Metal-binding</keyword>
<dbReference type="SUPFAM" id="SSF48452">
    <property type="entry name" value="TPR-like"/>
    <property type="match status" value="1"/>
</dbReference>
<accession>A0A2W1BW24</accession>
<keyword evidence="7" id="KW-0464">Manganese</keyword>
<dbReference type="InterPro" id="IPR029052">
    <property type="entry name" value="Metallo-depent_PP-like"/>
</dbReference>
<dbReference type="PANTHER" id="PTHR45668:SF5">
    <property type="entry name" value="SERINE_THREONINE-PROTEIN PHOSPHATASE 5"/>
    <property type="match status" value="1"/>
</dbReference>
<proteinExistence type="inferred from homology"/>
<evidence type="ECO:0000256" key="9">
    <source>
        <dbReference type="PROSITE-ProRule" id="PRU00339"/>
    </source>
</evidence>
<dbReference type="EC" id="3.1.3.16" evidence="3"/>
<feature type="active site" description="Proton donor/acceptor" evidence="8">
    <location>
        <position position="295"/>
    </location>
</feature>
<dbReference type="InterPro" id="IPR004843">
    <property type="entry name" value="Calcineurin-like_PHP"/>
</dbReference>
<sequence length="409" mass="46743">MATNEEITGPISQEDIEAADKLKNEANEYFKKQSYNNAIELYSKAIEKNPKNAVYFANRSIANLRLENFGYALSDASKAIELDRAYTKAYYRRAAAYMSLGKYKLALKDFEFVTKVRPNDQDAKMKYTECNKIVKKIAFEKAISVDKKEVNIADSINLDAMTIEDEYVGPALEDGKVTLKFVTELMEFYKQQKKLHKKYAYKILIDVKAYLQKQPSLVDIKVADEAKFTVCGDIHGQYYDLMNIFKLNGLPSETNPYLFNGDFVDRGSFSVECIFTLFSFKLLFPDHFYMSRGNHETLDMNRMYGFRGERGVGCQFGPDVTNTFLQRNGLDYVIRSHEVKNDGYEVAHDGKCITVFSAPNYCDTMGNLGAFITMNGKDLKPNFTTYEAVPHPDVKPMAYANSFFNMLCQ</sequence>
<dbReference type="InterPro" id="IPR006186">
    <property type="entry name" value="Ser/Thr-sp_prot-phosphatase"/>
</dbReference>
<keyword evidence="5" id="KW-0677">Repeat</keyword>
<evidence type="ECO:0000256" key="7">
    <source>
        <dbReference type="ARBA" id="ARBA00023211"/>
    </source>
</evidence>
<dbReference type="PANTHER" id="PTHR45668">
    <property type="entry name" value="SERINE/THREONINE-PROTEIN PHOSPHATASE 5-RELATED"/>
    <property type="match status" value="1"/>
</dbReference>
<dbReference type="Proteomes" id="UP000249218">
    <property type="component" value="Unassembled WGS sequence"/>
</dbReference>
<reference evidence="11 12" key="1">
    <citation type="journal article" date="2017" name="BMC Biol.">
        <title>Genomic innovations, transcriptional plasticity and gene loss underlying the evolution and divergence of two highly polyphagous and invasive Helicoverpa pest species.</title>
        <authorList>
            <person name="Pearce S.L."/>
            <person name="Clarke D.F."/>
            <person name="East P.D."/>
            <person name="Elfekih S."/>
            <person name="Gordon K.H."/>
            <person name="Jermiin L.S."/>
            <person name="McGaughran A."/>
            <person name="Oakeshott J.G."/>
            <person name="Papanikolaou A."/>
            <person name="Perera O.P."/>
            <person name="Rane R.V."/>
            <person name="Richards S."/>
            <person name="Tay W.T."/>
            <person name="Walsh T.K."/>
            <person name="Anderson A."/>
            <person name="Anderson C.J."/>
            <person name="Asgari S."/>
            <person name="Board P.G."/>
            <person name="Bretschneider A."/>
            <person name="Campbell P.M."/>
            <person name="Chertemps T."/>
            <person name="Christeller J.T."/>
            <person name="Coppin C.W."/>
            <person name="Downes S.J."/>
            <person name="Duan G."/>
            <person name="Farnsworth C.A."/>
            <person name="Good R.T."/>
            <person name="Han L.B."/>
            <person name="Han Y.C."/>
            <person name="Hatje K."/>
            <person name="Horne I."/>
            <person name="Huang Y.P."/>
            <person name="Hughes D.S."/>
            <person name="Jacquin-Joly E."/>
            <person name="James W."/>
            <person name="Jhangiani S."/>
            <person name="Kollmar M."/>
            <person name="Kuwar S.S."/>
            <person name="Li S."/>
            <person name="Liu N.Y."/>
            <person name="Maibeche M.T."/>
            <person name="Miller J.R."/>
            <person name="Montagne N."/>
            <person name="Perry T."/>
            <person name="Qu J."/>
            <person name="Song S.V."/>
            <person name="Sutton G.G."/>
            <person name="Vogel H."/>
            <person name="Walenz B.P."/>
            <person name="Xu W."/>
            <person name="Zhang H.J."/>
            <person name="Zou Z."/>
            <person name="Batterham P."/>
            <person name="Edwards O.R."/>
            <person name="Feyereisen R."/>
            <person name="Gibbs R.A."/>
            <person name="Heckel D.G."/>
            <person name="McGrath A."/>
            <person name="Robin C."/>
            <person name="Scherer S.E."/>
            <person name="Worley K.C."/>
            <person name="Wu Y.D."/>
        </authorList>
    </citation>
    <scope>NUCLEOTIDE SEQUENCE [LARGE SCALE GENOMIC DNA]</scope>
    <source>
        <strain evidence="11">Harm_GR_Male_#8</strain>
        <tissue evidence="11">Whole organism</tissue>
    </source>
</reference>
<dbReference type="InterPro" id="IPR019734">
    <property type="entry name" value="TPR_rpt"/>
</dbReference>
<name>A0A2W1BW24_HELAM</name>
<dbReference type="InterPro" id="IPR051134">
    <property type="entry name" value="PPP_phosphatase"/>
</dbReference>
<feature type="repeat" description="TPR" evidence="9">
    <location>
        <begin position="19"/>
        <end position="52"/>
    </location>
</feature>
<dbReference type="Pfam" id="PF08321">
    <property type="entry name" value="PPP5"/>
    <property type="match status" value="1"/>
</dbReference>
<dbReference type="InterPro" id="IPR011990">
    <property type="entry name" value="TPR-like_helical_dom_sf"/>
</dbReference>
<evidence type="ECO:0000256" key="6">
    <source>
        <dbReference type="ARBA" id="ARBA00022801"/>
    </source>
</evidence>
<evidence type="ECO:0000256" key="5">
    <source>
        <dbReference type="ARBA" id="ARBA00022737"/>
    </source>
</evidence>
<dbReference type="Pfam" id="PF13414">
    <property type="entry name" value="TPR_11"/>
    <property type="match status" value="1"/>
</dbReference>
<evidence type="ECO:0000256" key="3">
    <source>
        <dbReference type="ARBA" id="ARBA00013081"/>
    </source>
</evidence>
<evidence type="ECO:0000313" key="11">
    <source>
        <dbReference type="EMBL" id="PZC77814.1"/>
    </source>
</evidence>
<evidence type="ECO:0000256" key="4">
    <source>
        <dbReference type="ARBA" id="ARBA00022723"/>
    </source>
</evidence>
<dbReference type="SMART" id="SM00028">
    <property type="entry name" value="TPR"/>
    <property type="match status" value="3"/>
</dbReference>
<dbReference type="OrthoDB" id="442428at2759"/>
<dbReference type="GO" id="GO:0046872">
    <property type="term" value="F:metal ion binding"/>
    <property type="evidence" value="ECO:0007669"/>
    <property type="project" value="UniProtKB-KW"/>
</dbReference>
<keyword evidence="6" id="KW-0378">Hydrolase</keyword>
<dbReference type="Gene3D" id="3.60.21.10">
    <property type="match status" value="2"/>
</dbReference>
<dbReference type="InterPro" id="IPR013235">
    <property type="entry name" value="PPP_dom"/>
</dbReference>
<dbReference type="PIRSF" id="PIRSF033096">
    <property type="entry name" value="PPPtase_5"/>
    <property type="match status" value="1"/>
</dbReference>
<keyword evidence="9" id="KW-0802">TPR repeat</keyword>
<dbReference type="AlphaFoldDB" id="A0A2W1BW24"/>
<protein>
    <recommendedName>
        <fullName evidence="3">protein-serine/threonine phosphatase</fullName>
        <ecNumber evidence="3">3.1.3.16</ecNumber>
    </recommendedName>
</protein>
<dbReference type="GO" id="GO:0004722">
    <property type="term" value="F:protein serine/threonine phosphatase activity"/>
    <property type="evidence" value="ECO:0007669"/>
    <property type="project" value="UniProtKB-EC"/>
</dbReference>